<dbReference type="AlphaFoldDB" id="A0A0G1BCP0"/>
<name>A0A0G1BCP0_9BACT</name>
<organism evidence="2 3">
    <name type="scientific">Candidatus Daviesbacteria bacterium GW2011_GWA2_42_7</name>
    <dbReference type="NCBI Taxonomy" id="1618425"/>
    <lineage>
        <taxon>Bacteria</taxon>
        <taxon>Candidatus Daviesiibacteriota</taxon>
    </lineage>
</organism>
<gene>
    <name evidence="2" type="ORF">UV41_C0006G0034</name>
</gene>
<feature type="region of interest" description="Disordered" evidence="1">
    <location>
        <begin position="52"/>
        <end position="85"/>
    </location>
</feature>
<reference evidence="2 3" key="1">
    <citation type="journal article" date="2015" name="Nature">
        <title>rRNA introns, odd ribosomes, and small enigmatic genomes across a large radiation of phyla.</title>
        <authorList>
            <person name="Brown C.T."/>
            <person name="Hug L.A."/>
            <person name="Thomas B.C."/>
            <person name="Sharon I."/>
            <person name="Castelle C.J."/>
            <person name="Singh A."/>
            <person name="Wilkins M.J."/>
            <person name="Williams K.H."/>
            <person name="Banfield J.F."/>
        </authorList>
    </citation>
    <scope>NUCLEOTIDE SEQUENCE [LARGE SCALE GENOMIC DNA]</scope>
</reference>
<dbReference type="EMBL" id="LCEJ01000006">
    <property type="protein sequence ID" value="KKS71082.1"/>
    <property type="molecule type" value="Genomic_DNA"/>
</dbReference>
<dbReference type="Proteomes" id="UP000034785">
    <property type="component" value="Unassembled WGS sequence"/>
</dbReference>
<sequence>MDSPEGEGPVKKNNPLLRLACAIGLLGSVACGNTASEQKGVQYGQNMNNRNAAEATATATTKQAEEFKKQADQDLGQNSKPFAER</sequence>
<feature type="compositionally biased region" description="Low complexity" evidence="1">
    <location>
        <begin position="52"/>
        <end position="62"/>
    </location>
</feature>
<evidence type="ECO:0000313" key="3">
    <source>
        <dbReference type="Proteomes" id="UP000034785"/>
    </source>
</evidence>
<evidence type="ECO:0000313" key="2">
    <source>
        <dbReference type="EMBL" id="KKS71082.1"/>
    </source>
</evidence>
<proteinExistence type="predicted"/>
<evidence type="ECO:0000256" key="1">
    <source>
        <dbReference type="SAM" id="MobiDB-lite"/>
    </source>
</evidence>
<protein>
    <submittedName>
        <fullName evidence="2">Uncharacterized protein</fullName>
    </submittedName>
</protein>
<feature type="compositionally biased region" description="Polar residues" evidence="1">
    <location>
        <begin position="75"/>
        <end position="85"/>
    </location>
</feature>
<accession>A0A0G1BCP0</accession>
<comment type="caution">
    <text evidence="2">The sequence shown here is derived from an EMBL/GenBank/DDBJ whole genome shotgun (WGS) entry which is preliminary data.</text>
</comment>
<feature type="compositionally biased region" description="Basic and acidic residues" evidence="1">
    <location>
        <begin position="63"/>
        <end position="72"/>
    </location>
</feature>